<gene>
    <name evidence="1" type="ORF">NPIL_219851</name>
</gene>
<comment type="caution">
    <text evidence="1">The sequence shown here is derived from an EMBL/GenBank/DDBJ whole genome shotgun (WGS) entry which is preliminary data.</text>
</comment>
<evidence type="ECO:0000313" key="2">
    <source>
        <dbReference type="Proteomes" id="UP000887013"/>
    </source>
</evidence>
<sequence length="96" mass="10639">MNHTYSLKCTSMYFPNLLELSFLTVFAFPKDSSKGLASRICSVMRLLGDLFTAAKYCIISLVLSVLPAPLSPLQQIDPIRSEARITPINGRAVVFE</sequence>
<reference evidence="1" key="1">
    <citation type="submission" date="2020-08" db="EMBL/GenBank/DDBJ databases">
        <title>Multicomponent nature underlies the extraordinary mechanical properties of spider dragline silk.</title>
        <authorList>
            <person name="Kono N."/>
            <person name="Nakamura H."/>
            <person name="Mori M."/>
            <person name="Yoshida Y."/>
            <person name="Ohtoshi R."/>
            <person name="Malay A.D."/>
            <person name="Moran D.A.P."/>
            <person name="Tomita M."/>
            <person name="Numata K."/>
            <person name="Arakawa K."/>
        </authorList>
    </citation>
    <scope>NUCLEOTIDE SEQUENCE</scope>
</reference>
<dbReference type="AlphaFoldDB" id="A0A8X6JUW6"/>
<protein>
    <submittedName>
        <fullName evidence="1">Uncharacterized protein</fullName>
    </submittedName>
</protein>
<dbReference type="Proteomes" id="UP000887013">
    <property type="component" value="Unassembled WGS sequence"/>
</dbReference>
<accession>A0A8X6JUW6</accession>
<evidence type="ECO:0000313" key="1">
    <source>
        <dbReference type="EMBL" id="GFS60648.1"/>
    </source>
</evidence>
<organism evidence="1 2">
    <name type="scientific">Nephila pilipes</name>
    <name type="common">Giant wood spider</name>
    <name type="synonym">Nephila maculata</name>
    <dbReference type="NCBI Taxonomy" id="299642"/>
    <lineage>
        <taxon>Eukaryota</taxon>
        <taxon>Metazoa</taxon>
        <taxon>Ecdysozoa</taxon>
        <taxon>Arthropoda</taxon>
        <taxon>Chelicerata</taxon>
        <taxon>Arachnida</taxon>
        <taxon>Araneae</taxon>
        <taxon>Araneomorphae</taxon>
        <taxon>Entelegynae</taxon>
        <taxon>Araneoidea</taxon>
        <taxon>Nephilidae</taxon>
        <taxon>Nephila</taxon>
    </lineage>
</organism>
<proteinExistence type="predicted"/>
<dbReference type="EMBL" id="BMAW01093481">
    <property type="protein sequence ID" value="GFS60648.1"/>
    <property type="molecule type" value="Genomic_DNA"/>
</dbReference>
<keyword evidence="2" id="KW-1185">Reference proteome</keyword>
<name>A0A8X6JUW6_NEPPI</name>